<name>A0A8X6RM54_TRICX</name>
<evidence type="ECO:0000313" key="1">
    <source>
        <dbReference type="EMBL" id="GFX92940.1"/>
    </source>
</evidence>
<protein>
    <submittedName>
        <fullName evidence="1">Uncharacterized protein</fullName>
    </submittedName>
</protein>
<keyword evidence="2" id="KW-1185">Reference proteome</keyword>
<organism evidence="1 2">
    <name type="scientific">Trichonephila clavipes</name>
    <name type="common">Golden silk orbweaver</name>
    <name type="synonym">Nephila clavipes</name>
    <dbReference type="NCBI Taxonomy" id="2585209"/>
    <lineage>
        <taxon>Eukaryota</taxon>
        <taxon>Metazoa</taxon>
        <taxon>Ecdysozoa</taxon>
        <taxon>Arthropoda</taxon>
        <taxon>Chelicerata</taxon>
        <taxon>Arachnida</taxon>
        <taxon>Araneae</taxon>
        <taxon>Araneomorphae</taxon>
        <taxon>Entelegynae</taxon>
        <taxon>Araneoidea</taxon>
        <taxon>Nephilidae</taxon>
        <taxon>Trichonephila</taxon>
    </lineage>
</organism>
<evidence type="ECO:0000313" key="2">
    <source>
        <dbReference type="Proteomes" id="UP000887159"/>
    </source>
</evidence>
<sequence length="81" mass="9122">MTMALVLLRGPPWGEPIGLACPESRLESYSKLQGRVRSTNYWVQQPSKIGEKTCMFSPSHTIVHQKIPLSIIQTPVWKACL</sequence>
<dbReference type="AlphaFoldDB" id="A0A8X6RM54"/>
<comment type="caution">
    <text evidence="1">The sequence shown here is derived from an EMBL/GenBank/DDBJ whole genome shotgun (WGS) entry which is preliminary data.</text>
</comment>
<dbReference type="Proteomes" id="UP000887159">
    <property type="component" value="Unassembled WGS sequence"/>
</dbReference>
<reference evidence="1" key="1">
    <citation type="submission" date="2020-08" db="EMBL/GenBank/DDBJ databases">
        <title>Multicomponent nature underlies the extraordinary mechanical properties of spider dragline silk.</title>
        <authorList>
            <person name="Kono N."/>
            <person name="Nakamura H."/>
            <person name="Mori M."/>
            <person name="Yoshida Y."/>
            <person name="Ohtoshi R."/>
            <person name="Malay A.D."/>
            <person name="Moran D.A.P."/>
            <person name="Tomita M."/>
            <person name="Numata K."/>
            <person name="Arakawa K."/>
        </authorList>
    </citation>
    <scope>NUCLEOTIDE SEQUENCE</scope>
</reference>
<proteinExistence type="predicted"/>
<gene>
    <name evidence="1" type="ORF">TNCV_914901</name>
</gene>
<dbReference type="EMBL" id="BMAU01021170">
    <property type="protein sequence ID" value="GFX92940.1"/>
    <property type="molecule type" value="Genomic_DNA"/>
</dbReference>
<accession>A0A8X6RM54</accession>